<protein>
    <submittedName>
        <fullName evidence="2">Family 1 extracellular solute-binding protein</fullName>
    </submittedName>
</protein>
<keyword evidence="1" id="KW-0732">Signal</keyword>
<organism evidence="2 3">
    <name type="scientific">Bifidobacterium biavatii DSM 23969</name>
    <dbReference type="NCBI Taxonomy" id="1437608"/>
    <lineage>
        <taxon>Bacteria</taxon>
        <taxon>Bacillati</taxon>
        <taxon>Actinomycetota</taxon>
        <taxon>Actinomycetes</taxon>
        <taxon>Bifidobacteriales</taxon>
        <taxon>Bifidobacteriaceae</taxon>
        <taxon>Bifidobacterium</taxon>
    </lineage>
</organism>
<feature type="signal peptide" evidence="1">
    <location>
        <begin position="1"/>
        <end position="34"/>
    </location>
</feature>
<gene>
    <name evidence="2" type="ORF">BBIA_2315</name>
</gene>
<dbReference type="PANTHER" id="PTHR43649">
    <property type="entry name" value="ARABINOSE-BINDING PROTEIN-RELATED"/>
    <property type="match status" value="1"/>
</dbReference>
<dbReference type="PROSITE" id="PS51257">
    <property type="entry name" value="PROKAR_LIPOPROTEIN"/>
    <property type="match status" value="1"/>
</dbReference>
<sequence>MNKGVAKKAISGVAAAGAAAMLLTGLSACGQSTAANKKTSDGKPIVTILVQQNTTQIPIGQMTWAKELEKESGAKIEWKVVLDTAWSQQKNAALAAGDLSDLNIRAYHPDDASQNPDAFEDLSQDMDKLPNVEAFFKEQPVAKKFVEVEGHLWVLPSSRGKAFSASGQHMLINKTWLDKLGLKVPTTWKELTKVLEAFKTQDPNGNGKQDEIPMNLRALPTDQLAGWWSPFLFMNSTGIATHFNSGPSGTGIYVKDGKVGNMMQTDEFRQVLNYLASLKKEGLVPDDWVTSDKYDSRNQVGGNTAQVGAVFGWDATAFGTVGSDLYNQYITIPVPSADGVSSDDTVWDASGVSGANEYEDYHMAMSSKAANKDACLKIINLLYSEKYSVQQLYGSTTDGYLEKTGDHSYKVTEKFVEERDAQKTPALEDRLAGWIPDADEFEGDKNLTSIVEADKPYAEQYSHLNGEKDYMPIYVRLSAADQTTYANNNTTIATTAMPLIAKMAQNGADDATWNSLQEQLKSMNIQQNVDLWQKAYDKYVK</sequence>
<feature type="chain" id="PRO_5001818175" evidence="1">
    <location>
        <begin position="35"/>
        <end position="541"/>
    </location>
</feature>
<proteinExistence type="predicted"/>
<accession>A0A086ZUW1</accession>
<dbReference type="PANTHER" id="PTHR43649:SF17">
    <property type="entry name" value="ABC TRANSPORTER SOLUTE BINDING PROTEIN-SUGAR TRANSPORT"/>
    <property type="match status" value="1"/>
</dbReference>
<name>A0A086ZUW1_9BIFI</name>
<dbReference type="AlphaFoldDB" id="A0A086ZUW1"/>
<dbReference type="STRING" id="1437608.GCA_000771645_00510"/>
<dbReference type="EMBL" id="JGYN01000016">
    <property type="protein sequence ID" value="KFI50311.1"/>
    <property type="molecule type" value="Genomic_DNA"/>
</dbReference>
<dbReference type="RefSeq" id="WP_081892120.1">
    <property type="nucleotide sequence ID" value="NZ_JDUU01000012.1"/>
</dbReference>
<evidence type="ECO:0000313" key="2">
    <source>
        <dbReference type="EMBL" id="KFI50311.1"/>
    </source>
</evidence>
<comment type="caution">
    <text evidence="2">The sequence shown here is derived from an EMBL/GenBank/DDBJ whole genome shotgun (WGS) entry which is preliminary data.</text>
</comment>
<dbReference type="InterPro" id="IPR050490">
    <property type="entry name" value="Bact_solute-bd_prot1"/>
</dbReference>
<dbReference type="Proteomes" id="UP000029108">
    <property type="component" value="Unassembled WGS sequence"/>
</dbReference>
<dbReference type="SUPFAM" id="SSF53850">
    <property type="entry name" value="Periplasmic binding protein-like II"/>
    <property type="match status" value="1"/>
</dbReference>
<dbReference type="Gene3D" id="3.40.190.10">
    <property type="entry name" value="Periplasmic binding protein-like II"/>
    <property type="match status" value="2"/>
</dbReference>
<evidence type="ECO:0000313" key="3">
    <source>
        <dbReference type="Proteomes" id="UP000029108"/>
    </source>
</evidence>
<reference evidence="2 3" key="1">
    <citation type="submission" date="2014-03" db="EMBL/GenBank/DDBJ databases">
        <title>Genomics of Bifidobacteria.</title>
        <authorList>
            <person name="Ventura M."/>
            <person name="Milani C."/>
            <person name="Lugli G.A."/>
        </authorList>
    </citation>
    <scope>NUCLEOTIDE SEQUENCE [LARGE SCALE GENOMIC DNA]</scope>
    <source>
        <strain evidence="2 3">DSM 23969</strain>
    </source>
</reference>
<evidence type="ECO:0000256" key="1">
    <source>
        <dbReference type="SAM" id="SignalP"/>
    </source>
</evidence>
<keyword evidence="3" id="KW-1185">Reference proteome</keyword>
<dbReference type="eggNOG" id="COG1653">
    <property type="taxonomic scope" value="Bacteria"/>
</dbReference>